<dbReference type="AlphaFoldDB" id="A0AAW6TPM2"/>
<comment type="caution">
    <text evidence="3">The sequence shown here is derived from an EMBL/GenBank/DDBJ whole genome shotgun (WGS) entry which is preliminary data.</text>
</comment>
<dbReference type="RefSeq" id="WP_349243061.1">
    <property type="nucleotide sequence ID" value="NZ_JASCXX010000001.1"/>
</dbReference>
<feature type="transmembrane region" description="Helical" evidence="1">
    <location>
        <begin position="72"/>
        <end position="90"/>
    </location>
</feature>
<evidence type="ECO:0000259" key="2">
    <source>
        <dbReference type="Pfam" id="PF14358"/>
    </source>
</evidence>
<accession>A0AAW6TPM2</accession>
<feature type="transmembrane region" description="Helical" evidence="1">
    <location>
        <begin position="12"/>
        <end position="33"/>
    </location>
</feature>
<name>A0AAW6TPM2_9BACT</name>
<gene>
    <name evidence="3" type="ORF">QJ522_01240</name>
</gene>
<dbReference type="Pfam" id="PF14358">
    <property type="entry name" value="DUF4405"/>
    <property type="match status" value="1"/>
</dbReference>
<keyword evidence="4" id="KW-1185">Reference proteome</keyword>
<feature type="transmembrane region" description="Helical" evidence="1">
    <location>
        <begin position="39"/>
        <end position="60"/>
    </location>
</feature>
<evidence type="ECO:0000313" key="4">
    <source>
        <dbReference type="Proteomes" id="UP001431776"/>
    </source>
</evidence>
<reference evidence="3" key="1">
    <citation type="submission" date="2023-05" db="EMBL/GenBank/DDBJ databases">
        <title>Anaerotaeda fermentans gen. nov., sp. nov., a novel anaerobic planctomycete of the new family within the order Sedimentisphaerales isolated from Taman Peninsula, Russia.</title>
        <authorList>
            <person name="Khomyakova M.A."/>
            <person name="Merkel A.Y."/>
            <person name="Slobodkin A.I."/>
        </authorList>
    </citation>
    <scope>NUCLEOTIDE SEQUENCE</scope>
    <source>
        <strain evidence="3">M17dextr</strain>
    </source>
</reference>
<evidence type="ECO:0000256" key="1">
    <source>
        <dbReference type="SAM" id="Phobius"/>
    </source>
</evidence>
<evidence type="ECO:0000313" key="3">
    <source>
        <dbReference type="EMBL" id="MDI6447651.1"/>
    </source>
</evidence>
<dbReference type="InterPro" id="IPR025517">
    <property type="entry name" value="DUF4405"/>
</dbReference>
<organism evidence="3 4">
    <name type="scientific">Anaerobaca lacustris</name>
    <dbReference type="NCBI Taxonomy" id="3044600"/>
    <lineage>
        <taxon>Bacteria</taxon>
        <taxon>Pseudomonadati</taxon>
        <taxon>Planctomycetota</taxon>
        <taxon>Phycisphaerae</taxon>
        <taxon>Sedimentisphaerales</taxon>
        <taxon>Anaerobacaceae</taxon>
        <taxon>Anaerobaca</taxon>
    </lineage>
</organism>
<feature type="domain" description="Flavinylation-associated cytochrome" evidence="2">
    <location>
        <begin position="11"/>
        <end position="60"/>
    </location>
</feature>
<protein>
    <submittedName>
        <fullName evidence="3">DUF4405 domain-containing protein</fullName>
    </submittedName>
</protein>
<keyword evidence="1" id="KW-0812">Transmembrane</keyword>
<proteinExistence type="predicted"/>
<keyword evidence="1" id="KW-0472">Membrane</keyword>
<sequence length="161" mass="18216">MTDLRKKDIATSLTAFLFLVVGVSGILMFFHVLDEYTQTVHEVLGLAFVLASVFHIYVNWKPMKRYFTKTRFLISGIVVLVMSLILVFLGKDHKDTEDVIIDSLLKSPISNSFVVLNEDYEKTKTKLEKTGIVIDGSTTIEEIGENNGISSQRIVEAIMRR</sequence>
<keyword evidence="1" id="KW-1133">Transmembrane helix</keyword>
<dbReference type="EMBL" id="JASCXX010000001">
    <property type="protein sequence ID" value="MDI6447651.1"/>
    <property type="molecule type" value="Genomic_DNA"/>
</dbReference>
<dbReference type="Proteomes" id="UP001431776">
    <property type="component" value="Unassembled WGS sequence"/>
</dbReference>